<keyword evidence="4 9" id="KW-0812">Transmembrane</keyword>
<dbReference type="PROSITE" id="PS00855">
    <property type="entry name" value="SPASE_II"/>
    <property type="match status" value="1"/>
</dbReference>
<feature type="transmembrane region" description="Helical" evidence="9">
    <location>
        <begin position="60"/>
        <end position="86"/>
    </location>
</feature>
<evidence type="ECO:0000256" key="11">
    <source>
        <dbReference type="RuleBase" id="RU004181"/>
    </source>
</evidence>
<dbReference type="Proteomes" id="UP000313948">
    <property type="component" value="Chromosome"/>
</dbReference>
<keyword evidence="8 9" id="KW-0472">Membrane</keyword>
<dbReference type="InterPro" id="IPR001872">
    <property type="entry name" value="Peptidase_A8"/>
</dbReference>
<dbReference type="EMBL" id="CP040899">
    <property type="protein sequence ID" value="QDB78868.1"/>
    <property type="molecule type" value="Genomic_DNA"/>
</dbReference>
<dbReference type="EC" id="3.4.23.36" evidence="9"/>
<evidence type="ECO:0000256" key="4">
    <source>
        <dbReference type="ARBA" id="ARBA00022692"/>
    </source>
</evidence>
<keyword evidence="14" id="KW-1185">Reference proteome</keyword>
<feature type="transmembrane region" description="Helical" evidence="9">
    <location>
        <begin position="93"/>
        <end position="111"/>
    </location>
</feature>
<comment type="pathway">
    <text evidence="9">Protein modification; lipoprotein biosynthesis (signal peptide cleavage).</text>
</comment>
<dbReference type="HAMAP" id="MF_00161">
    <property type="entry name" value="LspA"/>
    <property type="match status" value="1"/>
</dbReference>
<dbReference type="RefSeq" id="WP_139948185.1">
    <property type="nucleotide sequence ID" value="NZ_CP040899.1"/>
</dbReference>
<dbReference type="PANTHER" id="PTHR33695">
    <property type="entry name" value="LIPOPROTEIN SIGNAL PEPTIDASE"/>
    <property type="match status" value="1"/>
</dbReference>
<keyword evidence="5 9" id="KW-0064">Aspartyl protease</keyword>
<dbReference type="NCBIfam" id="TIGR00077">
    <property type="entry name" value="lspA"/>
    <property type="match status" value="1"/>
</dbReference>
<feature type="active site" evidence="9">
    <location>
        <position position="127"/>
    </location>
</feature>
<evidence type="ECO:0000256" key="8">
    <source>
        <dbReference type="ARBA" id="ARBA00023136"/>
    </source>
</evidence>
<reference evidence="13 14" key="1">
    <citation type="submission" date="2019-05" db="EMBL/GenBank/DDBJ databases">
        <title>Georgenia *** sp. nov., and Georgenia *** sp. nov., isolated from the intestinal contents of plateau pika (Ochotona curzoniae) in the Qinghai-Tibet plateau of China.</title>
        <authorList>
            <person name="Tian Z."/>
        </authorList>
    </citation>
    <scope>NUCLEOTIDE SEQUENCE [LARGE SCALE GENOMIC DNA]</scope>
    <source>
        <strain evidence="13 14">Z294</strain>
    </source>
</reference>
<comment type="catalytic activity">
    <reaction evidence="9 10">
        <text>Release of signal peptides from bacterial membrane prolipoproteins. Hydrolyzes -Xaa-Yaa-Zaa-|-(S,diacylglyceryl)Cys-, in which Xaa is hydrophobic (preferably Leu), and Yaa (Ala or Ser) and Zaa (Gly or Ala) have small, neutral side chains.</text>
        <dbReference type="EC" id="3.4.23.36"/>
    </reaction>
</comment>
<feature type="compositionally biased region" description="Acidic residues" evidence="12">
    <location>
        <begin position="180"/>
        <end position="196"/>
    </location>
</feature>
<dbReference type="PANTHER" id="PTHR33695:SF1">
    <property type="entry name" value="LIPOPROTEIN SIGNAL PEPTIDASE"/>
    <property type="match status" value="1"/>
</dbReference>
<gene>
    <name evidence="9 13" type="primary">lspA</name>
    <name evidence="13" type="ORF">FE251_05390</name>
</gene>
<evidence type="ECO:0000313" key="14">
    <source>
        <dbReference type="Proteomes" id="UP000313948"/>
    </source>
</evidence>
<keyword evidence="6 9" id="KW-0378">Hydrolase</keyword>
<comment type="function">
    <text evidence="9 10">This protein specifically catalyzes the removal of signal peptides from prolipoproteins.</text>
</comment>
<evidence type="ECO:0000256" key="3">
    <source>
        <dbReference type="ARBA" id="ARBA00022670"/>
    </source>
</evidence>
<dbReference type="PRINTS" id="PR00781">
    <property type="entry name" value="LIPOSIGPTASE"/>
</dbReference>
<accession>A0ABX5VLV5</accession>
<evidence type="ECO:0000256" key="2">
    <source>
        <dbReference type="ARBA" id="ARBA00022475"/>
    </source>
</evidence>
<feature type="region of interest" description="Disordered" evidence="12">
    <location>
        <begin position="166"/>
        <end position="294"/>
    </location>
</feature>
<comment type="subcellular location">
    <subcellularLocation>
        <location evidence="9">Cell membrane</location>
        <topology evidence="9">Multi-pass membrane protein</topology>
    </subcellularLocation>
</comment>
<keyword evidence="2 9" id="KW-1003">Cell membrane</keyword>
<dbReference type="GO" id="GO:0004190">
    <property type="term" value="F:aspartic-type endopeptidase activity"/>
    <property type="evidence" value="ECO:0007669"/>
    <property type="project" value="UniProtKB-EC"/>
</dbReference>
<comment type="caution">
    <text evidence="9">Lacks conserved residue(s) required for the propagation of feature annotation.</text>
</comment>
<feature type="active site" evidence="9">
    <location>
        <position position="141"/>
    </location>
</feature>
<evidence type="ECO:0000256" key="9">
    <source>
        <dbReference type="HAMAP-Rule" id="MF_00161"/>
    </source>
</evidence>
<proteinExistence type="inferred from homology"/>
<evidence type="ECO:0000256" key="1">
    <source>
        <dbReference type="ARBA" id="ARBA00006139"/>
    </source>
</evidence>
<keyword evidence="7 9" id="KW-1133">Transmembrane helix</keyword>
<organism evidence="13 14">
    <name type="scientific">Georgenia wutianyii</name>
    <dbReference type="NCBI Taxonomy" id="2585135"/>
    <lineage>
        <taxon>Bacteria</taxon>
        <taxon>Bacillati</taxon>
        <taxon>Actinomycetota</taxon>
        <taxon>Actinomycetes</taxon>
        <taxon>Micrococcales</taxon>
        <taxon>Bogoriellaceae</taxon>
        <taxon>Georgenia</taxon>
    </lineage>
</organism>
<evidence type="ECO:0000256" key="5">
    <source>
        <dbReference type="ARBA" id="ARBA00022750"/>
    </source>
</evidence>
<evidence type="ECO:0000256" key="7">
    <source>
        <dbReference type="ARBA" id="ARBA00022989"/>
    </source>
</evidence>
<feature type="transmembrane region" description="Helical" evidence="9">
    <location>
        <begin position="131"/>
        <end position="157"/>
    </location>
</feature>
<evidence type="ECO:0000256" key="6">
    <source>
        <dbReference type="ARBA" id="ARBA00022801"/>
    </source>
</evidence>
<evidence type="ECO:0000256" key="10">
    <source>
        <dbReference type="RuleBase" id="RU000594"/>
    </source>
</evidence>
<comment type="similarity">
    <text evidence="1 9 11">Belongs to the peptidase A8 family.</text>
</comment>
<feature type="compositionally biased region" description="Basic and acidic residues" evidence="12">
    <location>
        <begin position="283"/>
        <end position="294"/>
    </location>
</feature>
<sequence>MTQQQRRRRGRIALLVALAVGIAVADQVTKYLAEANLTQGVIVPLVGDLLGLQLIYNPGAAFSIATGMTWVFTVISIGVVIVVVRVARRLRSTAWAVALGLLLGGAIGNLYDRLLREPGFARGHVVDFINYNGWFVGNVADIAIVAAAVLIAILALLGLEVDGTRVSDGQEDAEPRPGTEDEDLSEEPLDAEDEFSGEVPRPTDDDVDVATWVSGAPSASEVAPPGAVPVAETPTPDWTPTGASAPREESDRPAAPDQPSPAAEQDEPVPPAQETPRRRPRSRREARLADDGDA</sequence>
<keyword evidence="3 9" id="KW-0645">Protease</keyword>
<evidence type="ECO:0000313" key="13">
    <source>
        <dbReference type="EMBL" id="QDB78868.1"/>
    </source>
</evidence>
<evidence type="ECO:0000256" key="12">
    <source>
        <dbReference type="SAM" id="MobiDB-lite"/>
    </source>
</evidence>
<name>A0ABX5VLV5_9MICO</name>
<protein>
    <recommendedName>
        <fullName evidence="9">Lipoprotein signal peptidase</fullName>
        <ecNumber evidence="9">3.4.23.36</ecNumber>
    </recommendedName>
    <alternativeName>
        <fullName evidence="9">Prolipoprotein signal peptidase</fullName>
    </alternativeName>
    <alternativeName>
        <fullName evidence="9">Signal peptidase II</fullName>
        <shortName evidence="9">SPase II</shortName>
    </alternativeName>
</protein>
<dbReference type="Pfam" id="PF01252">
    <property type="entry name" value="Peptidase_A8"/>
    <property type="match status" value="1"/>
</dbReference>